<dbReference type="EMBL" id="KK930921">
    <property type="protein sequence ID" value="KFQ45068.1"/>
    <property type="molecule type" value="Genomic_DNA"/>
</dbReference>
<reference evidence="1 2" key="1">
    <citation type="submission" date="2014-04" db="EMBL/GenBank/DDBJ databases">
        <title>Genome evolution of avian class.</title>
        <authorList>
            <person name="Zhang G."/>
            <person name="Li C."/>
        </authorList>
    </citation>
    <scope>NUCLEOTIDE SEQUENCE [LARGE SCALE GENOMIC DNA]</scope>
    <source>
        <strain evidence="1">BGI_N333</strain>
    </source>
</reference>
<proteinExistence type="predicted"/>
<dbReference type="InterPro" id="IPR013783">
    <property type="entry name" value="Ig-like_fold"/>
</dbReference>
<feature type="non-terminal residue" evidence="1">
    <location>
        <position position="1"/>
    </location>
</feature>
<evidence type="ECO:0000313" key="2">
    <source>
        <dbReference type="Proteomes" id="UP000053840"/>
    </source>
</evidence>
<keyword evidence="2" id="KW-1185">Reference proteome</keyword>
<evidence type="ECO:0000313" key="1">
    <source>
        <dbReference type="EMBL" id="KFQ45068.1"/>
    </source>
</evidence>
<keyword evidence="1" id="KW-0675">Receptor</keyword>
<name>A0A091RRJ3_NESNO</name>
<dbReference type="AlphaFoldDB" id="A0A091RRJ3"/>
<dbReference type="Proteomes" id="UP000053840">
    <property type="component" value="Unassembled WGS sequence"/>
</dbReference>
<accession>A0A091RRJ3</accession>
<sequence length="78" mass="8660">GSSVSTRFLVHAYGKHMFTCKILCEYGKKLICGIDIESGNPPDEPKNVSCIQHGTDGHPVCTWDKGRLTYINTTYVVQ</sequence>
<dbReference type="SUPFAM" id="SSF49265">
    <property type="entry name" value="Fibronectin type III"/>
    <property type="match status" value="1"/>
</dbReference>
<dbReference type="InterPro" id="IPR036116">
    <property type="entry name" value="FN3_sf"/>
</dbReference>
<feature type="non-terminal residue" evidence="1">
    <location>
        <position position="78"/>
    </location>
</feature>
<organism evidence="1 2">
    <name type="scientific">Nestor notabilis</name>
    <name type="common">Kea</name>
    <dbReference type="NCBI Taxonomy" id="176057"/>
    <lineage>
        <taxon>Eukaryota</taxon>
        <taxon>Metazoa</taxon>
        <taxon>Chordata</taxon>
        <taxon>Craniata</taxon>
        <taxon>Vertebrata</taxon>
        <taxon>Euteleostomi</taxon>
        <taxon>Archelosauria</taxon>
        <taxon>Archosauria</taxon>
        <taxon>Dinosauria</taxon>
        <taxon>Saurischia</taxon>
        <taxon>Theropoda</taxon>
        <taxon>Coelurosauria</taxon>
        <taxon>Aves</taxon>
        <taxon>Neognathae</taxon>
        <taxon>Neoaves</taxon>
        <taxon>Telluraves</taxon>
        <taxon>Australaves</taxon>
        <taxon>Psittaciformes</taxon>
        <taxon>Psittacidae</taxon>
        <taxon>Nestor</taxon>
    </lineage>
</organism>
<protein>
    <submittedName>
        <fullName evidence="1">Interleukin-12 receptor subunit beta-2</fullName>
    </submittedName>
</protein>
<dbReference type="Gene3D" id="2.60.40.10">
    <property type="entry name" value="Immunoglobulins"/>
    <property type="match status" value="1"/>
</dbReference>
<gene>
    <name evidence="1" type="ORF">N333_13139</name>
</gene>